<dbReference type="Gene3D" id="1.10.510.10">
    <property type="entry name" value="Transferase(Phosphotransferase) domain 1"/>
    <property type="match status" value="1"/>
</dbReference>
<evidence type="ECO:0000313" key="22">
    <source>
        <dbReference type="RefSeq" id="XP_034250440.1"/>
    </source>
</evidence>
<dbReference type="Pfam" id="PF06293">
    <property type="entry name" value="Kdo"/>
    <property type="match status" value="1"/>
</dbReference>
<keyword evidence="21" id="KW-1185">Reference proteome</keyword>
<reference evidence="22" key="1">
    <citation type="submission" date="2025-08" db="UniProtKB">
        <authorList>
            <consortium name="RefSeq"/>
        </authorList>
    </citation>
    <scope>IDENTIFICATION</scope>
    <source>
        <tissue evidence="22">Total insect</tissue>
    </source>
</reference>
<evidence type="ECO:0000256" key="12">
    <source>
        <dbReference type="ARBA" id="ARBA00023242"/>
    </source>
</evidence>
<evidence type="ECO:0000256" key="4">
    <source>
        <dbReference type="ARBA" id="ARBA00022527"/>
    </source>
</evidence>
<keyword evidence="12" id="KW-0539">Nucleus</keyword>
<evidence type="ECO:0000259" key="20">
    <source>
        <dbReference type="PROSITE" id="PS50011"/>
    </source>
</evidence>
<dbReference type="Gene3D" id="3.30.200.20">
    <property type="entry name" value="Phosphorylase Kinase, domain 1"/>
    <property type="match status" value="1"/>
</dbReference>
<evidence type="ECO:0000256" key="18">
    <source>
        <dbReference type="ARBA" id="ARBA00080585"/>
    </source>
</evidence>
<comment type="subunit">
    <text evidence="16">Component of the EKC/KEOPS complex composed of at least GON7, TP53RK, TPRKB, OSGEP and LAGE3; the whole complex dimerizes.</text>
</comment>
<dbReference type="EC" id="2.7.11.1" evidence="3"/>
<comment type="subcellular location">
    <subcellularLocation>
        <location evidence="1">Nucleus</location>
    </subcellularLocation>
</comment>
<keyword evidence="7" id="KW-0819">tRNA processing</keyword>
<dbReference type="GO" id="GO:0004674">
    <property type="term" value="F:protein serine/threonine kinase activity"/>
    <property type="evidence" value="ECO:0007669"/>
    <property type="project" value="UniProtKB-KW"/>
</dbReference>
<dbReference type="InParanoid" id="A0A6P8ZZ57"/>
<dbReference type="OrthoDB" id="3399at2759"/>
<keyword evidence="5" id="KW-0597">Phosphoprotein</keyword>
<sequence length="230" mass="25984">MSSELEGFEMMKQGAEGRLFRGAYLGKPTVVKERFKKMYRHPDLDEHLTKDRIKAEARAIVRSKAAGVRTPCLYHVDFNQRRLYMEDIVGSVTVKKFIKDSLIGCSDEEAMVKIKPVAYEIGSIIGRLHAHHIIHGDLTTSNILYSLSESSKIVLTLIDFGLSHIDNSAEDKGVDLYVLERALLSTHSNADKMFPIILQAYKKANSQESKTILAKFEEVRARGRKRTMVG</sequence>
<organism evidence="22">
    <name type="scientific">Thrips palmi</name>
    <name type="common">Melon thrips</name>
    <dbReference type="NCBI Taxonomy" id="161013"/>
    <lineage>
        <taxon>Eukaryota</taxon>
        <taxon>Metazoa</taxon>
        <taxon>Ecdysozoa</taxon>
        <taxon>Arthropoda</taxon>
        <taxon>Hexapoda</taxon>
        <taxon>Insecta</taxon>
        <taxon>Pterygota</taxon>
        <taxon>Neoptera</taxon>
        <taxon>Paraneoptera</taxon>
        <taxon>Thysanoptera</taxon>
        <taxon>Terebrantia</taxon>
        <taxon>Thripoidea</taxon>
        <taxon>Thripidae</taxon>
        <taxon>Thrips</taxon>
    </lineage>
</organism>
<comment type="catalytic activity">
    <reaction evidence="13">
        <text>L-threonyl-[protein] + ATP = O-phospho-L-threonyl-[protein] + ADP + H(+)</text>
        <dbReference type="Rhea" id="RHEA:46608"/>
        <dbReference type="Rhea" id="RHEA-COMP:11060"/>
        <dbReference type="Rhea" id="RHEA-COMP:11605"/>
        <dbReference type="ChEBI" id="CHEBI:15378"/>
        <dbReference type="ChEBI" id="CHEBI:30013"/>
        <dbReference type="ChEBI" id="CHEBI:30616"/>
        <dbReference type="ChEBI" id="CHEBI:61977"/>
        <dbReference type="ChEBI" id="CHEBI:456216"/>
        <dbReference type="EC" id="2.7.11.1"/>
    </reaction>
</comment>
<dbReference type="InterPro" id="IPR008266">
    <property type="entry name" value="Tyr_kinase_AS"/>
</dbReference>
<dbReference type="PROSITE" id="PS00109">
    <property type="entry name" value="PROTEIN_KINASE_TYR"/>
    <property type="match status" value="1"/>
</dbReference>
<evidence type="ECO:0000256" key="17">
    <source>
        <dbReference type="ARBA" id="ARBA00079584"/>
    </source>
</evidence>
<dbReference type="PANTHER" id="PTHR12209">
    <property type="entry name" value="NON-SPECIFIC SERINE/THREONINE PROTEIN KINASE"/>
    <property type="match status" value="1"/>
</dbReference>
<evidence type="ECO:0000256" key="1">
    <source>
        <dbReference type="ARBA" id="ARBA00004123"/>
    </source>
</evidence>
<evidence type="ECO:0000256" key="9">
    <source>
        <dbReference type="ARBA" id="ARBA00022777"/>
    </source>
</evidence>
<comment type="similarity">
    <text evidence="2">Belongs to the protein kinase superfamily. BUD32 family.</text>
</comment>
<evidence type="ECO:0000256" key="15">
    <source>
        <dbReference type="ARBA" id="ARBA00056624"/>
    </source>
</evidence>
<feature type="domain" description="Protein kinase" evidence="20">
    <location>
        <begin position="5"/>
        <end position="230"/>
    </location>
</feature>
<evidence type="ECO:0000256" key="11">
    <source>
        <dbReference type="ARBA" id="ARBA00022840"/>
    </source>
</evidence>
<dbReference type="GO" id="GO:0070525">
    <property type="term" value="P:tRNA threonylcarbamoyladenosine metabolic process"/>
    <property type="evidence" value="ECO:0007669"/>
    <property type="project" value="TreeGrafter"/>
</dbReference>
<evidence type="ECO:0000256" key="10">
    <source>
        <dbReference type="ARBA" id="ARBA00022801"/>
    </source>
</evidence>
<accession>A0A6P8ZZ57</accession>
<evidence type="ECO:0000256" key="8">
    <source>
        <dbReference type="ARBA" id="ARBA00022741"/>
    </source>
</evidence>
<dbReference type="GO" id="GO:0005829">
    <property type="term" value="C:cytosol"/>
    <property type="evidence" value="ECO:0007669"/>
    <property type="project" value="TreeGrafter"/>
</dbReference>
<dbReference type="GO" id="GO:0005524">
    <property type="term" value="F:ATP binding"/>
    <property type="evidence" value="ECO:0007669"/>
    <property type="project" value="UniProtKB-KW"/>
</dbReference>
<comment type="catalytic activity">
    <reaction evidence="14">
        <text>L-seryl-[protein] + ATP = O-phospho-L-seryl-[protein] + ADP + H(+)</text>
        <dbReference type="Rhea" id="RHEA:17989"/>
        <dbReference type="Rhea" id="RHEA-COMP:9863"/>
        <dbReference type="Rhea" id="RHEA-COMP:11604"/>
        <dbReference type="ChEBI" id="CHEBI:15378"/>
        <dbReference type="ChEBI" id="CHEBI:29999"/>
        <dbReference type="ChEBI" id="CHEBI:30616"/>
        <dbReference type="ChEBI" id="CHEBI:83421"/>
        <dbReference type="ChEBI" id="CHEBI:456216"/>
        <dbReference type="EC" id="2.7.11.1"/>
    </reaction>
</comment>
<dbReference type="KEGG" id="tpal:117650907"/>
<evidence type="ECO:0000256" key="6">
    <source>
        <dbReference type="ARBA" id="ARBA00022679"/>
    </source>
</evidence>
<evidence type="ECO:0000256" key="19">
    <source>
        <dbReference type="ARBA" id="ARBA00081359"/>
    </source>
</evidence>
<dbReference type="GeneID" id="117650907"/>
<dbReference type="NCBIfam" id="TIGR03724">
    <property type="entry name" value="arch_bud32"/>
    <property type="match status" value="1"/>
</dbReference>
<evidence type="ECO:0000256" key="16">
    <source>
        <dbReference type="ARBA" id="ARBA00062157"/>
    </source>
</evidence>
<dbReference type="InterPro" id="IPR022495">
    <property type="entry name" value="Bud32"/>
</dbReference>
<dbReference type="SUPFAM" id="SSF56112">
    <property type="entry name" value="Protein kinase-like (PK-like)"/>
    <property type="match status" value="1"/>
</dbReference>
<dbReference type="CTD" id="136034380"/>
<dbReference type="GO" id="GO:0000408">
    <property type="term" value="C:EKC/KEOPS complex"/>
    <property type="evidence" value="ECO:0007669"/>
    <property type="project" value="TreeGrafter"/>
</dbReference>
<dbReference type="FunFam" id="1.10.510.10:FF:000323">
    <property type="entry name" value="TP53-regulating kinase, putative"/>
    <property type="match status" value="1"/>
</dbReference>
<keyword evidence="11" id="KW-0067">ATP-binding</keyword>
<dbReference type="PANTHER" id="PTHR12209:SF0">
    <property type="entry name" value="EKC_KEOPS COMPLEX SUBUNIT TP53RK"/>
    <property type="match status" value="1"/>
</dbReference>
<dbReference type="GO" id="GO:0008033">
    <property type="term" value="P:tRNA processing"/>
    <property type="evidence" value="ECO:0007669"/>
    <property type="project" value="UniProtKB-KW"/>
</dbReference>
<dbReference type="InterPro" id="IPR011009">
    <property type="entry name" value="Kinase-like_dom_sf"/>
</dbReference>
<dbReference type="AlphaFoldDB" id="A0A6P8ZZ57"/>
<evidence type="ECO:0000256" key="14">
    <source>
        <dbReference type="ARBA" id="ARBA00048679"/>
    </source>
</evidence>
<evidence type="ECO:0000256" key="5">
    <source>
        <dbReference type="ARBA" id="ARBA00022553"/>
    </source>
</evidence>
<dbReference type="FunCoup" id="A0A6P8ZZ57">
    <property type="interactions" value="831"/>
</dbReference>
<dbReference type="GO" id="GO:0016787">
    <property type="term" value="F:hydrolase activity"/>
    <property type="evidence" value="ECO:0007669"/>
    <property type="project" value="UniProtKB-KW"/>
</dbReference>
<dbReference type="RefSeq" id="XP_034250440.1">
    <property type="nucleotide sequence ID" value="XM_034394549.1"/>
</dbReference>
<dbReference type="GO" id="GO:0005634">
    <property type="term" value="C:nucleus"/>
    <property type="evidence" value="ECO:0007669"/>
    <property type="project" value="UniProtKB-SubCell"/>
</dbReference>
<evidence type="ECO:0000256" key="7">
    <source>
        <dbReference type="ARBA" id="ARBA00022694"/>
    </source>
</evidence>
<dbReference type="FunFam" id="3.30.200.20:FF:000201">
    <property type="entry name" value="TP53-regulating kinase isoform X1"/>
    <property type="match status" value="1"/>
</dbReference>
<dbReference type="Proteomes" id="UP000515158">
    <property type="component" value="Unplaced"/>
</dbReference>
<evidence type="ECO:0000256" key="3">
    <source>
        <dbReference type="ARBA" id="ARBA00012513"/>
    </source>
</evidence>
<protein>
    <recommendedName>
        <fullName evidence="3">non-specific serine/threonine protein kinase</fullName>
        <ecNumber evidence="3">2.7.11.1</ecNumber>
    </recommendedName>
    <alternativeName>
        <fullName evidence="17">Nori-2</fullName>
    </alternativeName>
    <alternativeName>
        <fullName evidence="18">TP53-regulating kinase</fullName>
    </alternativeName>
    <alternativeName>
        <fullName evidence="19">p53-related protein kinase</fullName>
    </alternativeName>
</protein>
<evidence type="ECO:0000313" key="21">
    <source>
        <dbReference type="Proteomes" id="UP000515158"/>
    </source>
</evidence>
<proteinExistence type="inferred from homology"/>
<gene>
    <name evidence="22" type="primary">LOC117650907</name>
</gene>
<comment type="function">
    <text evidence="15">Component of the EKC/KEOPS complex that is required for the formation of a threonylcarbamoyl group on adenosine at position 37 (t(6)A37) in tRNAs that read codons beginning with adenine. The complex is probably involved in the transfer of the threonylcarbamoyl moiety of threonylcarbamoyl-AMP (TC-AMP) to the N6 group of A37. TP53RK has ATPase activity in the context of the EKC/KEOPS complex and likely plays a supporting role to the catalytic subunit OSGEP. Atypical protein kinase that phosphorylates 'Ser-15' of p53/TP53 protein and may therefore participate in its activation.</text>
</comment>
<keyword evidence="10" id="KW-0378">Hydrolase</keyword>
<keyword evidence="6" id="KW-0808">Transferase</keyword>
<dbReference type="InterPro" id="IPR000719">
    <property type="entry name" value="Prot_kinase_dom"/>
</dbReference>
<name>A0A6P8ZZ57_THRPL</name>
<evidence type="ECO:0000256" key="2">
    <source>
        <dbReference type="ARBA" id="ARBA00010630"/>
    </source>
</evidence>
<keyword evidence="9" id="KW-0418">Kinase</keyword>
<keyword evidence="4" id="KW-0723">Serine/threonine-protein kinase</keyword>
<evidence type="ECO:0000256" key="13">
    <source>
        <dbReference type="ARBA" id="ARBA00047899"/>
    </source>
</evidence>
<dbReference type="PROSITE" id="PS50011">
    <property type="entry name" value="PROTEIN_KINASE_DOM"/>
    <property type="match status" value="1"/>
</dbReference>
<keyword evidence="8" id="KW-0547">Nucleotide-binding</keyword>